<organism evidence="1 2">
    <name type="scientific">Nephila pilipes</name>
    <name type="common">Giant wood spider</name>
    <name type="synonym">Nephila maculata</name>
    <dbReference type="NCBI Taxonomy" id="299642"/>
    <lineage>
        <taxon>Eukaryota</taxon>
        <taxon>Metazoa</taxon>
        <taxon>Ecdysozoa</taxon>
        <taxon>Arthropoda</taxon>
        <taxon>Chelicerata</taxon>
        <taxon>Arachnida</taxon>
        <taxon>Araneae</taxon>
        <taxon>Araneomorphae</taxon>
        <taxon>Entelegynae</taxon>
        <taxon>Araneoidea</taxon>
        <taxon>Nephilidae</taxon>
        <taxon>Nephila</taxon>
    </lineage>
</organism>
<dbReference type="AlphaFoldDB" id="A0A8X6TKB5"/>
<evidence type="ECO:0000313" key="2">
    <source>
        <dbReference type="Proteomes" id="UP000887013"/>
    </source>
</evidence>
<comment type="caution">
    <text evidence="1">The sequence shown here is derived from an EMBL/GenBank/DDBJ whole genome shotgun (WGS) entry which is preliminary data.</text>
</comment>
<gene>
    <name evidence="1" type="ORF">NPIL_312151</name>
</gene>
<reference evidence="1" key="1">
    <citation type="submission" date="2020-08" db="EMBL/GenBank/DDBJ databases">
        <title>Multicomponent nature underlies the extraordinary mechanical properties of spider dragline silk.</title>
        <authorList>
            <person name="Kono N."/>
            <person name="Nakamura H."/>
            <person name="Mori M."/>
            <person name="Yoshida Y."/>
            <person name="Ohtoshi R."/>
            <person name="Malay A.D."/>
            <person name="Moran D.A.P."/>
            <person name="Tomita M."/>
            <person name="Numata K."/>
            <person name="Arakawa K."/>
        </authorList>
    </citation>
    <scope>NUCLEOTIDE SEQUENCE</scope>
</reference>
<proteinExistence type="predicted"/>
<dbReference type="Proteomes" id="UP000887013">
    <property type="component" value="Unassembled WGS sequence"/>
</dbReference>
<name>A0A8X6TKB5_NEPPI</name>
<sequence>MSGAVSWPRKKHQQGREVKWGGNRTDVIRKTVNSKRKHTLKVEDFEGRVPVMSSIQQRRFQDWMGRYPSVLRFILDMEQGSALKVERKGVKYLKRNFKKESEYLLKE</sequence>
<keyword evidence="2" id="KW-1185">Reference proteome</keyword>
<evidence type="ECO:0000313" key="1">
    <source>
        <dbReference type="EMBL" id="GFT27341.1"/>
    </source>
</evidence>
<protein>
    <submittedName>
        <fullName evidence="1">Uncharacterized protein</fullName>
    </submittedName>
</protein>
<accession>A0A8X6TKB5</accession>
<dbReference type="EMBL" id="BMAW01060662">
    <property type="protein sequence ID" value="GFT27341.1"/>
    <property type="molecule type" value="Genomic_DNA"/>
</dbReference>